<dbReference type="OrthoDB" id="9775106at2"/>
<dbReference type="InterPro" id="IPR046335">
    <property type="entry name" value="LacI/GalR-like_sensor"/>
</dbReference>
<evidence type="ECO:0000313" key="7">
    <source>
        <dbReference type="Proteomes" id="UP000269374"/>
    </source>
</evidence>
<evidence type="ECO:0000259" key="5">
    <source>
        <dbReference type="PROSITE" id="PS50949"/>
    </source>
</evidence>
<dbReference type="EMBL" id="CP032627">
    <property type="protein sequence ID" value="AYG00046.1"/>
    <property type="molecule type" value="Genomic_DNA"/>
</dbReference>
<dbReference type="InterPro" id="IPR036390">
    <property type="entry name" value="WH_DNA-bd_sf"/>
</dbReference>
<dbReference type="Proteomes" id="UP000269374">
    <property type="component" value="Chromosome"/>
</dbReference>
<dbReference type="CDD" id="cd06267">
    <property type="entry name" value="PBP1_LacI_sugar_binding-like"/>
    <property type="match status" value="1"/>
</dbReference>
<dbReference type="PRINTS" id="PR00035">
    <property type="entry name" value="HTHGNTR"/>
</dbReference>
<keyword evidence="3" id="KW-0238">DNA-binding</keyword>
<dbReference type="InterPro" id="IPR000524">
    <property type="entry name" value="Tscrpt_reg_HTH_GntR"/>
</dbReference>
<proteinExistence type="predicted"/>
<dbReference type="AlphaFoldDB" id="A0A387BFY4"/>
<feature type="domain" description="HTH gntR-type" evidence="5">
    <location>
        <begin position="3"/>
        <end position="71"/>
    </location>
</feature>
<dbReference type="SMART" id="SM00345">
    <property type="entry name" value="HTH_GNTR"/>
    <property type="match status" value="1"/>
</dbReference>
<dbReference type="Gene3D" id="1.10.10.10">
    <property type="entry name" value="Winged helix-like DNA-binding domain superfamily/Winged helix DNA-binding domain"/>
    <property type="match status" value="1"/>
</dbReference>
<evidence type="ECO:0000256" key="3">
    <source>
        <dbReference type="ARBA" id="ARBA00023125"/>
    </source>
</evidence>
<gene>
    <name evidence="6" type="ORF">D7I46_02450</name>
</gene>
<evidence type="ECO:0000256" key="4">
    <source>
        <dbReference type="ARBA" id="ARBA00023163"/>
    </source>
</evidence>
<evidence type="ECO:0000256" key="1">
    <source>
        <dbReference type="ARBA" id="ARBA00022491"/>
    </source>
</evidence>
<keyword evidence="4" id="KW-0804">Transcription</keyword>
<name>A0A387BFY4_9LACT</name>
<keyword evidence="1" id="KW-0678">Repressor</keyword>
<dbReference type="CDD" id="cd07377">
    <property type="entry name" value="WHTH_GntR"/>
    <property type="match status" value="1"/>
</dbReference>
<protein>
    <submittedName>
        <fullName evidence="6">LacI family transcriptional regulator</fullName>
    </submittedName>
</protein>
<dbReference type="GO" id="GO:0003700">
    <property type="term" value="F:DNA-binding transcription factor activity"/>
    <property type="evidence" value="ECO:0007669"/>
    <property type="project" value="InterPro"/>
</dbReference>
<dbReference type="SUPFAM" id="SSF46785">
    <property type="entry name" value="Winged helix' DNA-binding domain"/>
    <property type="match status" value="1"/>
</dbReference>
<dbReference type="PANTHER" id="PTHR30146:SF95">
    <property type="entry name" value="RIBOSE OPERON REPRESSOR"/>
    <property type="match status" value="1"/>
</dbReference>
<evidence type="ECO:0000256" key="2">
    <source>
        <dbReference type="ARBA" id="ARBA00023015"/>
    </source>
</evidence>
<evidence type="ECO:0000313" key="6">
    <source>
        <dbReference type="EMBL" id="AYG00046.1"/>
    </source>
</evidence>
<dbReference type="RefSeq" id="WP_120771434.1">
    <property type="nucleotide sequence ID" value="NZ_CP032627.1"/>
</dbReference>
<keyword evidence="7" id="KW-1185">Reference proteome</keyword>
<dbReference type="GO" id="GO:0000976">
    <property type="term" value="F:transcription cis-regulatory region binding"/>
    <property type="evidence" value="ECO:0007669"/>
    <property type="project" value="TreeGrafter"/>
</dbReference>
<dbReference type="InterPro" id="IPR036388">
    <property type="entry name" value="WH-like_DNA-bd_sf"/>
</dbReference>
<dbReference type="SUPFAM" id="SSF53822">
    <property type="entry name" value="Periplasmic binding protein-like I"/>
    <property type="match status" value="1"/>
</dbReference>
<dbReference type="Pfam" id="PF00392">
    <property type="entry name" value="GntR"/>
    <property type="match status" value="1"/>
</dbReference>
<accession>A0A387BFY4</accession>
<dbReference type="Pfam" id="PF13377">
    <property type="entry name" value="Peripla_BP_3"/>
    <property type="match status" value="1"/>
</dbReference>
<organism evidence="6 7">
    <name type="scientific">Lactococcus allomyrinae</name>
    <dbReference type="NCBI Taxonomy" id="2419773"/>
    <lineage>
        <taxon>Bacteria</taxon>
        <taxon>Bacillati</taxon>
        <taxon>Bacillota</taxon>
        <taxon>Bacilli</taxon>
        <taxon>Lactobacillales</taxon>
        <taxon>Streptococcaceae</taxon>
        <taxon>Lactococcus</taxon>
    </lineage>
</organism>
<dbReference type="PANTHER" id="PTHR30146">
    <property type="entry name" value="LACI-RELATED TRANSCRIPTIONAL REPRESSOR"/>
    <property type="match status" value="1"/>
</dbReference>
<dbReference type="Gene3D" id="3.40.50.2300">
    <property type="match status" value="2"/>
</dbReference>
<sequence length="342" mass="38156">MNVPLYQQISDELKKNIITKKIQSGEQLPTEKELSDTYKVSRITAKRALTELEQLGMVTRTRGKGTFVKSPSTSNTALLKRVLFVIPFEGMSFGDFTQGLAPALKENDTTIFITYSNYLKENTAAQIKENFDGLVYYPMHTEDYLDVLLELSLQNFPVVLLDKQIYDLGFPCVASDNFNGGEQAAQALVSLGHERIAFVMSNEEHHPHTTRNRYLGYVKVLKESHLTFHTTLDDKNVNEDSIIHLINEEQVTALICENDLVALQTMANLQAQGIDIPNDVSIIGFDNILAASLSNPPLTTIAQDFAGIGKKAGELLVEWINTGLVPNDVKIPIQLIERNTTK</sequence>
<dbReference type="KEGG" id="lact:D7I46_02450"/>
<dbReference type="InterPro" id="IPR028082">
    <property type="entry name" value="Peripla_BP_I"/>
</dbReference>
<dbReference type="PROSITE" id="PS50949">
    <property type="entry name" value="HTH_GNTR"/>
    <property type="match status" value="1"/>
</dbReference>
<reference evidence="6 7" key="1">
    <citation type="submission" date="2018-09" db="EMBL/GenBank/DDBJ databases">
        <title>Genome sequencing of strain 1JSPR-7.</title>
        <authorList>
            <person name="Heo J."/>
            <person name="Kim S.-J."/>
            <person name="Kwon S.-W."/>
        </authorList>
    </citation>
    <scope>NUCLEOTIDE SEQUENCE [LARGE SCALE GENOMIC DNA]</scope>
    <source>
        <strain evidence="6 7">1JSPR-7</strain>
    </source>
</reference>
<keyword evidence="2" id="KW-0805">Transcription regulation</keyword>